<dbReference type="Gene3D" id="2.130.10.10">
    <property type="entry name" value="YVTN repeat-like/Quinoprotein amine dehydrogenase"/>
    <property type="match status" value="3"/>
</dbReference>
<evidence type="ECO:0000256" key="1">
    <source>
        <dbReference type="ARBA" id="ARBA00022574"/>
    </source>
</evidence>
<dbReference type="InterPro" id="IPR019775">
    <property type="entry name" value="WD40_repeat_CS"/>
</dbReference>
<organism evidence="5 6">
    <name type="scientific">Naegleria fowleri</name>
    <name type="common">Brain eating amoeba</name>
    <dbReference type="NCBI Taxonomy" id="5763"/>
    <lineage>
        <taxon>Eukaryota</taxon>
        <taxon>Discoba</taxon>
        <taxon>Heterolobosea</taxon>
        <taxon>Tetramitia</taxon>
        <taxon>Eutetramitia</taxon>
        <taxon>Vahlkampfiidae</taxon>
        <taxon>Naegleria</taxon>
    </lineage>
</organism>
<dbReference type="PANTHER" id="PTHR19879">
    <property type="entry name" value="TRANSCRIPTION INITIATION FACTOR TFIID"/>
    <property type="match status" value="1"/>
</dbReference>
<dbReference type="EMBL" id="VFQX01000001">
    <property type="protein sequence ID" value="KAF0985231.1"/>
    <property type="molecule type" value="Genomic_DNA"/>
</dbReference>
<evidence type="ECO:0000256" key="3">
    <source>
        <dbReference type="PROSITE-ProRule" id="PRU00221"/>
    </source>
</evidence>
<dbReference type="GeneID" id="68107488"/>
<sequence>MQKADPLTNAAASSVPKLGNDKVVDTSFRTTTSVATTKKYHLKVSKLEHPPKSKKKKKDKHLIDAESKHETLFEDKVIPEEDRVLWNHINEQYHDNLWNRISRYRDEMRQLHMPDNYKLTRKDSDPSLHSTFKGHTDSITSLDFSPEGSRLASVSYDSSLFLWKIQGNFFPLKYVHHELGGVFCVKFAPKIFTGAFTHLIATGGNDRTVRLMHLGIGDDTAEVALQRPHHSVLIKAHEGPVNDIAFDHTSQFLLSCSSDNTAKLWSLQYQQFVGCFLGHTQAPLSCDISYDGRVVATGGKDKIIKLFDSSSAKCIVDLKHHTDFVNKVRFSPDGTCLASCSKDHTIRIFDLRYSGRPLQNYDGHHFPVSSIDFHKSGNYLISTGEDNTVKIWNLMHAQLMYTISGHVGSTTCARFSKDGSFFATGGTDSNVLLWNSNFASRHAELSETANNPHIGSRVDNE</sequence>
<dbReference type="VEuPathDB" id="AmoebaDB:NF0061020"/>
<name>A0A6A5CD29_NAEFO</name>
<dbReference type="CDD" id="cd00200">
    <property type="entry name" value="WD40"/>
    <property type="match status" value="1"/>
</dbReference>
<reference evidence="5 6" key="1">
    <citation type="journal article" date="2019" name="Sci. Rep.">
        <title>Nanopore sequencing improves the draft genome of the human pathogenic amoeba Naegleria fowleri.</title>
        <authorList>
            <person name="Liechti N."/>
            <person name="Schurch N."/>
            <person name="Bruggmann R."/>
            <person name="Wittwer M."/>
        </authorList>
    </citation>
    <scope>NUCLEOTIDE SEQUENCE [LARGE SCALE GENOMIC DNA]</scope>
    <source>
        <strain evidence="5 6">ATCC 30894</strain>
    </source>
</reference>
<dbReference type="InterPro" id="IPR015943">
    <property type="entry name" value="WD40/YVTN_repeat-like_dom_sf"/>
</dbReference>
<protein>
    <submittedName>
        <fullName evidence="5">Uncharacterized protein</fullName>
    </submittedName>
</protein>
<keyword evidence="6" id="KW-1185">Reference proteome</keyword>
<keyword evidence="1 3" id="KW-0853">WD repeat</keyword>
<accession>A0A6A5CD29</accession>
<dbReference type="InterPro" id="IPR001680">
    <property type="entry name" value="WD40_rpt"/>
</dbReference>
<feature type="repeat" description="WD" evidence="3">
    <location>
        <begin position="318"/>
        <end position="352"/>
    </location>
</feature>
<dbReference type="InterPro" id="IPR020472">
    <property type="entry name" value="WD40_PAC1"/>
</dbReference>
<dbReference type="PROSITE" id="PS50294">
    <property type="entry name" value="WD_REPEATS_REGION"/>
    <property type="match status" value="5"/>
</dbReference>
<evidence type="ECO:0000313" key="5">
    <source>
        <dbReference type="EMBL" id="KAF0985231.1"/>
    </source>
</evidence>
<dbReference type="AlphaFoldDB" id="A0A6A5CD29"/>
<feature type="repeat" description="WD" evidence="3">
    <location>
        <begin position="361"/>
        <end position="402"/>
    </location>
</feature>
<feature type="repeat" description="WD" evidence="3">
    <location>
        <begin position="403"/>
        <end position="435"/>
    </location>
</feature>
<evidence type="ECO:0000256" key="4">
    <source>
        <dbReference type="SAM" id="MobiDB-lite"/>
    </source>
</evidence>
<dbReference type="PROSITE" id="PS00678">
    <property type="entry name" value="WD_REPEATS_1"/>
    <property type="match status" value="1"/>
</dbReference>
<feature type="repeat" description="WD" evidence="3">
    <location>
        <begin position="234"/>
        <end position="268"/>
    </location>
</feature>
<keyword evidence="2" id="KW-0677">Repeat</keyword>
<proteinExistence type="predicted"/>
<feature type="repeat" description="WD" evidence="3">
    <location>
        <begin position="132"/>
        <end position="166"/>
    </location>
</feature>
<evidence type="ECO:0000313" key="6">
    <source>
        <dbReference type="Proteomes" id="UP000444721"/>
    </source>
</evidence>
<dbReference type="RefSeq" id="XP_044569944.1">
    <property type="nucleotide sequence ID" value="XM_044705923.1"/>
</dbReference>
<dbReference type="Pfam" id="PF00400">
    <property type="entry name" value="WD40"/>
    <property type="match status" value="6"/>
</dbReference>
<dbReference type="VEuPathDB" id="AmoebaDB:NfTy_024460"/>
<feature type="repeat" description="WD" evidence="3">
    <location>
        <begin position="276"/>
        <end position="317"/>
    </location>
</feature>
<feature type="region of interest" description="Disordered" evidence="4">
    <location>
        <begin position="1"/>
        <end position="20"/>
    </location>
</feature>
<dbReference type="PANTHER" id="PTHR19879:SF9">
    <property type="entry name" value="TRANSCRIPTION INITIATION FACTOR TFIID SUBUNIT 5"/>
    <property type="match status" value="1"/>
</dbReference>
<dbReference type="SUPFAM" id="SSF50978">
    <property type="entry name" value="WD40 repeat-like"/>
    <property type="match status" value="1"/>
</dbReference>
<dbReference type="OMA" id="VHHELGG"/>
<dbReference type="PRINTS" id="PR00320">
    <property type="entry name" value="GPROTEINBRPT"/>
</dbReference>
<dbReference type="InterPro" id="IPR036322">
    <property type="entry name" value="WD40_repeat_dom_sf"/>
</dbReference>
<dbReference type="Proteomes" id="UP000444721">
    <property type="component" value="Unassembled WGS sequence"/>
</dbReference>
<dbReference type="VEuPathDB" id="AmoebaDB:NF0061030"/>
<dbReference type="SMART" id="SM00320">
    <property type="entry name" value="WD40"/>
    <property type="match status" value="7"/>
</dbReference>
<evidence type="ECO:0000256" key="2">
    <source>
        <dbReference type="ARBA" id="ARBA00022737"/>
    </source>
</evidence>
<dbReference type="PROSITE" id="PS50082">
    <property type="entry name" value="WD_REPEATS_2"/>
    <property type="match status" value="6"/>
</dbReference>
<comment type="caution">
    <text evidence="5">The sequence shown here is derived from an EMBL/GenBank/DDBJ whole genome shotgun (WGS) entry which is preliminary data.</text>
</comment>
<gene>
    <name evidence="5" type="ORF">FDP41_000270</name>
</gene>
<dbReference type="OrthoDB" id="10264588at2759"/>
<dbReference type="VEuPathDB" id="AmoebaDB:FDP41_000270"/>